<comment type="caution">
    <text evidence="2">The sequence shown here is derived from an EMBL/GenBank/DDBJ whole genome shotgun (WGS) entry which is preliminary data.</text>
</comment>
<evidence type="ECO:0000313" key="5">
    <source>
        <dbReference type="Proteomes" id="UP000434957"/>
    </source>
</evidence>
<keyword evidence="5" id="KW-1185">Reference proteome</keyword>
<dbReference type="AlphaFoldDB" id="A0A6A3HUX0"/>
<organism evidence="2 6">
    <name type="scientific">Phytophthora rubi</name>
    <dbReference type="NCBI Taxonomy" id="129364"/>
    <lineage>
        <taxon>Eukaryota</taxon>
        <taxon>Sar</taxon>
        <taxon>Stramenopiles</taxon>
        <taxon>Oomycota</taxon>
        <taxon>Peronosporomycetes</taxon>
        <taxon>Peronosporales</taxon>
        <taxon>Peronosporaceae</taxon>
        <taxon>Phytophthora</taxon>
    </lineage>
</organism>
<reference evidence="4 6" key="1">
    <citation type="submission" date="2018-09" db="EMBL/GenBank/DDBJ databases">
        <title>Genomic investigation of the strawberry pathogen Phytophthora fragariae indicates pathogenicity is determined by transcriptional variation in three key races.</title>
        <authorList>
            <person name="Adams T.M."/>
            <person name="Armitage A.D."/>
            <person name="Sobczyk M.K."/>
            <person name="Bates H.J."/>
            <person name="Dunwell J.M."/>
            <person name="Nellist C.F."/>
            <person name="Harrison R.J."/>
        </authorList>
    </citation>
    <scope>NUCLEOTIDE SEQUENCE [LARGE SCALE GENOMIC DNA]</scope>
    <source>
        <strain evidence="1 4">SCRP249</strain>
        <strain evidence="2 6">SCRP324</strain>
        <strain evidence="3 5">SCRP333</strain>
    </source>
</reference>
<dbReference type="Proteomes" id="UP000434957">
    <property type="component" value="Unassembled WGS sequence"/>
</dbReference>
<dbReference type="Proteomes" id="UP000429607">
    <property type="component" value="Unassembled WGS sequence"/>
</dbReference>
<evidence type="ECO:0000313" key="6">
    <source>
        <dbReference type="Proteomes" id="UP000435112"/>
    </source>
</evidence>
<sequence>MLYVRVTGAPIHNCCLLATTLSCSALGICASFTRACTVPAGMSLLAVNLFC</sequence>
<evidence type="ECO:0000313" key="2">
    <source>
        <dbReference type="EMBL" id="KAE8972044.1"/>
    </source>
</evidence>
<name>A0A6A3HUX0_9STRA</name>
<accession>A0A6A3HUX0</accession>
<evidence type="ECO:0000313" key="1">
    <source>
        <dbReference type="EMBL" id="KAE8963960.1"/>
    </source>
</evidence>
<dbReference type="EMBL" id="QXFV01005696">
    <property type="protein sequence ID" value="KAE8963960.1"/>
    <property type="molecule type" value="Genomic_DNA"/>
</dbReference>
<dbReference type="EMBL" id="QXFU01003890">
    <property type="protein sequence ID" value="KAE8972044.1"/>
    <property type="molecule type" value="Genomic_DNA"/>
</dbReference>
<dbReference type="EMBL" id="QXFT01003922">
    <property type="protein sequence ID" value="KAE9281590.1"/>
    <property type="molecule type" value="Genomic_DNA"/>
</dbReference>
<dbReference type="PROSITE" id="PS51257">
    <property type="entry name" value="PROKAR_LIPOPROTEIN"/>
    <property type="match status" value="1"/>
</dbReference>
<proteinExistence type="predicted"/>
<gene>
    <name evidence="1" type="ORF">PR001_g29211</name>
    <name evidence="2" type="ORF">PR002_g26632</name>
    <name evidence="3" type="ORF">PR003_g27637</name>
</gene>
<protein>
    <submittedName>
        <fullName evidence="2">Uncharacterized protein</fullName>
    </submittedName>
</protein>
<dbReference type="Proteomes" id="UP000435112">
    <property type="component" value="Unassembled WGS sequence"/>
</dbReference>
<evidence type="ECO:0000313" key="4">
    <source>
        <dbReference type="Proteomes" id="UP000429607"/>
    </source>
</evidence>
<evidence type="ECO:0000313" key="3">
    <source>
        <dbReference type="EMBL" id="KAE9281590.1"/>
    </source>
</evidence>